<dbReference type="RefSeq" id="WP_387980062.1">
    <property type="nucleotide sequence ID" value="NZ_JBHRWO010000021.1"/>
</dbReference>
<name>A0ABV7Q6S6_9ACTN</name>
<dbReference type="Proteomes" id="UP001595712">
    <property type="component" value="Unassembled WGS sequence"/>
</dbReference>
<sequence>MTINFEVPQVARALREIKDPLERTKAAHKAVDQLNDEINKVYAVRREGLDELINGGMRAIDVADVLGVSRSRISQLRAQGAKPERAFFGTGTLTIAIGTKPEQGRTDTASKYVVSTEAMNAFHVLADAASALGLDAVNEEVPPPGLVNLNRPNLVVLTAPRVLPFLEQVLAADSHLGFKEDSTGWYLVDKTIGVEYRSPSDKGISQDYGYIGRLPRPDGNGTFLYAAGIHSEGTLGAAEWLSENVGKLYRELKTKRFSVLLSVNYDEKTRKITTVEPLSQVYEQGGA</sequence>
<reference evidence="2" key="1">
    <citation type="journal article" date="2019" name="Int. J. Syst. Evol. Microbiol.">
        <title>The Global Catalogue of Microorganisms (GCM) 10K type strain sequencing project: providing services to taxonomists for standard genome sequencing and annotation.</title>
        <authorList>
            <consortium name="The Broad Institute Genomics Platform"/>
            <consortium name="The Broad Institute Genome Sequencing Center for Infectious Disease"/>
            <person name="Wu L."/>
            <person name="Ma J."/>
        </authorList>
    </citation>
    <scope>NUCLEOTIDE SEQUENCE [LARGE SCALE GENOMIC DNA]</scope>
    <source>
        <strain evidence="2">CGMCC 4.7396</strain>
    </source>
</reference>
<evidence type="ECO:0000313" key="1">
    <source>
        <dbReference type="EMBL" id="MFC3495448.1"/>
    </source>
</evidence>
<organism evidence="1 2">
    <name type="scientific">Glycomyces rhizosphaerae</name>
    <dbReference type="NCBI Taxonomy" id="2054422"/>
    <lineage>
        <taxon>Bacteria</taxon>
        <taxon>Bacillati</taxon>
        <taxon>Actinomycetota</taxon>
        <taxon>Actinomycetes</taxon>
        <taxon>Glycomycetales</taxon>
        <taxon>Glycomycetaceae</taxon>
        <taxon>Glycomyces</taxon>
    </lineage>
</organism>
<protein>
    <submittedName>
        <fullName evidence="1">Sigma-70 family RNA polymerase sigma factor</fullName>
    </submittedName>
</protein>
<proteinExistence type="predicted"/>
<keyword evidence="2" id="KW-1185">Reference proteome</keyword>
<comment type="caution">
    <text evidence="1">The sequence shown here is derived from an EMBL/GenBank/DDBJ whole genome shotgun (WGS) entry which is preliminary data.</text>
</comment>
<gene>
    <name evidence="1" type="ORF">ACFO8M_23440</name>
</gene>
<dbReference type="EMBL" id="JBHRWO010000021">
    <property type="protein sequence ID" value="MFC3495448.1"/>
    <property type="molecule type" value="Genomic_DNA"/>
</dbReference>
<accession>A0ABV7Q6S6</accession>
<evidence type="ECO:0000313" key="2">
    <source>
        <dbReference type="Proteomes" id="UP001595712"/>
    </source>
</evidence>